<dbReference type="SUPFAM" id="SSF103473">
    <property type="entry name" value="MFS general substrate transporter"/>
    <property type="match status" value="1"/>
</dbReference>
<evidence type="ECO:0000256" key="2">
    <source>
        <dbReference type="ARBA" id="ARBA00022448"/>
    </source>
</evidence>
<evidence type="ECO:0000256" key="5">
    <source>
        <dbReference type="ARBA" id="ARBA00023136"/>
    </source>
</evidence>
<feature type="transmembrane region" description="Helical" evidence="7">
    <location>
        <begin position="33"/>
        <end position="60"/>
    </location>
</feature>
<evidence type="ECO:0000256" key="6">
    <source>
        <dbReference type="ARBA" id="ARBA00023180"/>
    </source>
</evidence>
<feature type="transmembrane region" description="Helical" evidence="7">
    <location>
        <begin position="115"/>
        <end position="138"/>
    </location>
</feature>
<dbReference type="PANTHER" id="PTHR23501:SF191">
    <property type="entry name" value="VACUOLAR BASIC AMINO ACID TRANSPORTER 4"/>
    <property type="match status" value="1"/>
</dbReference>
<keyword evidence="3 7" id="KW-0812">Transmembrane</keyword>
<evidence type="ECO:0000259" key="8">
    <source>
        <dbReference type="PROSITE" id="PS50850"/>
    </source>
</evidence>
<evidence type="ECO:0000256" key="7">
    <source>
        <dbReference type="SAM" id="Phobius"/>
    </source>
</evidence>
<evidence type="ECO:0000313" key="10">
    <source>
        <dbReference type="Proteomes" id="UP000760494"/>
    </source>
</evidence>
<comment type="caution">
    <text evidence="9">The sequence shown here is derived from an EMBL/GenBank/DDBJ whole genome shotgun (WGS) entry which is preliminary data.</text>
</comment>
<dbReference type="PROSITE" id="PS50850">
    <property type="entry name" value="MFS"/>
    <property type="match status" value="1"/>
</dbReference>
<keyword evidence="2" id="KW-0813">Transport</keyword>
<dbReference type="GO" id="GO:0005886">
    <property type="term" value="C:plasma membrane"/>
    <property type="evidence" value="ECO:0007669"/>
    <property type="project" value="TreeGrafter"/>
</dbReference>
<feature type="transmembrane region" description="Helical" evidence="7">
    <location>
        <begin position="333"/>
        <end position="356"/>
    </location>
</feature>
<evidence type="ECO:0000313" key="9">
    <source>
        <dbReference type="EMBL" id="VTT83990.1"/>
    </source>
</evidence>
<proteinExistence type="predicted"/>
<feature type="transmembrane region" description="Helical" evidence="7">
    <location>
        <begin position="205"/>
        <end position="223"/>
    </location>
</feature>
<feature type="transmembrane region" description="Helical" evidence="7">
    <location>
        <begin position="261"/>
        <end position="280"/>
    </location>
</feature>
<feature type="transmembrane region" description="Helical" evidence="7">
    <location>
        <begin position="144"/>
        <end position="164"/>
    </location>
</feature>
<dbReference type="GO" id="GO:0015174">
    <property type="term" value="F:basic amino acid transmembrane transporter activity"/>
    <property type="evidence" value="ECO:0007669"/>
    <property type="project" value="TreeGrafter"/>
</dbReference>
<feature type="transmembrane region" description="Helical" evidence="7">
    <location>
        <begin position="292"/>
        <end position="312"/>
    </location>
</feature>
<protein>
    <recommendedName>
        <fullName evidence="8">Major facilitator superfamily (MFS) profile domain-containing protein</fullName>
    </recommendedName>
</protein>
<dbReference type="Proteomes" id="UP000760494">
    <property type="component" value="Unassembled WGS sequence"/>
</dbReference>
<sequence length="571" mass="61207">MPDSESCCGRANAHNAAPSAPAYQAFRLSRSRFVLILSILLLANLVGAFAISMFLINLVIVSIDGTIVATLTRVIMDDLGASSVIAWLGASYLIATALVQPLCGQFSDIYTRRTCLLIGCITLLLGNIICGTAKSFAVLVAGRFLSGVGGGACTIMPTIILTDITPKERRGLWQGINNITFASGYSLGGIFGGLTAYYWSWRGSFLTLIAPAFLLMVGAVLIPEPNDVQGGRRSPDNESFLSTNSEDCPLLPRTSLGQGSLDIVGATLLCIGLGLLLASAQQLDFGNSNLNFMVNAFGFTISCISLSGFIYHSIFVADRPLLPLKLLTNPPSIGYICLMNFLSLFSYFIGEFYLPILMSLQEDVSLEVVGWCLSPLTIGAAVGSLLTGALLSRHKSSHLLLASSVVMCMGPFGISLSTDSGFVRIHQLVFTFIWGFGFGGVTTISLVKLLGAIPTDIQAPTTSLMYTSRCLGGAFSLPAAGFVLNMIREHRLRSLLIRLTAAEDPGVLPTPIQELIQSLLANQHTNPQMPDSWIARIQNCEIRSVAFIFLLSVVSSLFTLLLSLLIIYAEE</sequence>
<dbReference type="Gene3D" id="1.20.1250.20">
    <property type="entry name" value="MFS general substrate transporter like domains"/>
    <property type="match status" value="2"/>
</dbReference>
<name>A0A9Q9RYC5_FUSFU</name>
<dbReference type="InterPro" id="IPR020846">
    <property type="entry name" value="MFS_dom"/>
</dbReference>
<keyword evidence="5 7" id="KW-0472">Membrane</keyword>
<feature type="transmembrane region" description="Helical" evidence="7">
    <location>
        <begin position="428"/>
        <end position="450"/>
    </location>
</feature>
<dbReference type="EMBL" id="CABFJX010000422">
    <property type="protein sequence ID" value="VTT83990.1"/>
    <property type="molecule type" value="Genomic_DNA"/>
</dbReference>
<dbReference type="GO" id="GO:0012505">
    <property type="term" value="C:endomembrane system"/>
    <property type="evidence" value="ECO:0007669"/>
    <property type="project" value="UniProtKB-SubCell"/>
</dbReference>
<evidence type="ECO:0000256" key="1">
    <source>
        <dbReference type="ARBA" id="ARBA00004127"/>
    </source>
</evidence>
<feature type="transmembrane region" description="Helical" evidence="7">
    <location>
        <begin position="398"/>
        <end position="416"/>
    </location>
</feature>
<dbReference type="Pfam" id="PF07690">
    <property type="entry name" value="MFS_1"/>
    <property type="match status" value="1"/>
</dbReference>
<dbReference type="AlphaFoldDB" id="A0A9Q9RYC5"/>
<organism evidence="9 10">
    <name type="scientific">Fusarium fujikuroi</name>
    <name type="common">Bakanae and foot rot disease fungus</name>
    <name type="synonym">Gibberella fujikuroi</name>
    <dbReference type="NCBI Taxonomy" id="5127"/>
    <lineage>
        <taxon>Eukaryota</taxon>
        <taxon>Fungi</taxon>
        <taxon>Dikarya</taxon>
        <taxon>Ascomycota</taxon>
        <taxon>Pezizomycotina</taxon>
        <taxon>Sordariomycetes</taxon>
        <taxon>Hypocreomycetidae</taxon>
        <taxon>Hypocreales</taxon>
        <taxon>Nectriaceae</taxon>
        <taxon>Fusarium</taxon>
        <taxon>Fusarium fujikuroi species complex</taxon>
    </lineage>
</organism>
<evidence type="ECO:0000256" key="4">
    <source>
        <dbReference type="ARBA" id="ARBA00022989"/>
    </source>
</evidence>
<reference evidence="9" key="1">
    <citation type="submission" date="2019-05" db="EMBL/GenBank/DDBJ databases">
        <authorList>
            <person name="Piombo E."/>
        </authorList>
    </citation>
    <scope>NUCLEOTIDE SEQUENCE</scope>
    <source>
        <strain evidence="9">C2S</strain>
    </source>
</reference>
<feature type="transmembrane region" description="Helical" evidence="7">
    <location>
        <begin position="545"/>
        <end position="569"/>
    </location>
</feature>
<feature type="transmembrane region" description="Helical" evidence="7">
    <location>
        <begin position="176"/>
        <end position="199"/>
    </location>
</feature>
<feature type="transmembrane region" description="Helical" evidence="7">
    <location>
        <begin position="368"/>
        <end position="391"/>
    </location>
</feature>
<dbReference type="InterPro" id="IPR036259">
    <property type="entry name" value="MFS_trans_sf"/>
</dbReference>
<keyword evidence="4 7" id="KW-1133">Transmembrane helix</keyword>
<dbReference type="GO" id="GO:0000329">
    <property type="term" value="C:fungal-type vacuole membrane"/>
    <property type="evidence" value="ECO:0007669"/>
    <property type="project" value="TreeGrafter"/>
</dbReference>
<feature type="domain" description="Major facilitator superfamily (MFS) profile" evidence="8">
    <location>
        <begin position="50"/>
        <end position="571"/>
    </location>
</feature>
<comment type="subcellular location">
    <subcellularLocation>
        <location evidence="1">Endomembrane system</location>
        <topology evidence="1">Multi-pass membrane protein</topology>
    </subcellularLocation>
</comment>
<gene>
    <name evidence="9" type="ORF">C2S_12945</name>
</gene>
<dbReference type="PANTHER" id="PTHR23501">
    <property type="entry name" value="MAJOR FACILITATOR SUPERFAMILY"/>
    <property type="match status" value="1"/>
</dbReference>
<keyword evidence="6" id="KW-0325">Glycoprotein</keyword>
<evidence type="ECO:0000256" key="3">
    <source>
        <dbReference type="ARBA" id="ARBA00022692"/>
    </source>
</evidence>
<accession>A0A9Q9RYC5</accession>
<dbReference type="InterPro" id="IPR011701">
    <property type="entry name" value="MFS"/>
</dbReference>
<feature type="transmembrane region" description="Helical" evidence="7">
    <location>
        <begin position="80"/>
        <end position="103"/>
    </location>
</feature>